<dbReference type="InterPro" id="IPR058922">
    <property type="entry name" value="WHD_DRP"/>
</dbReference>
<evidence type="ECO:0000256" key="6">
    <source>
        <dbReference type="ARBA" id="ARBA00022840"/>
    </source>
</evidence>
<protein>
    <submittedName>
        <fullName evidence="11">Disease resistance protein RGA1</fullName>
    </submittedName>
</protein>
<feature type="domain" description="NB-ARC" evidence="7">
    <location>
        <begin position="379"/>
        <end position="552"/>
    </location>
</feature>
<feature type="domain" description="R13L1/DRL21-like LRR repeat region" evidence="10">
    <location>
        <begin position="839"/>
        <end position="973"/>
    </location>
</feature>
<dbReference type="Pfam" id="PF18052">
    <property type="entry name" value="Rx_N"/>
    <property type="match status" value="1"/>
</dbReference>
<dbReference type="InterPro" id="IPR041118">
    <property type="entry name" value="Rx_N"/>
</dbReference>
<accession>A0ABD1FU89</accession>
<keyword evidence="4" id="KW-0547">Nucleotide-binding</keyword>
<feature type="domain" description="Disease resistance protein winged helix" evidence="9">
    <location>
        <begin position="635"/>
        <end position="706"/>
    </location>
</feature>
<dbReference type="FunFam" id="1.10.10.10:FF:000322">
    <property type="entry name" value="Probable disease resistance protein At1g63360"/>
    <property type="match status" value="1"/>
</dbReference>
<dbReference type="Gene3D" id="1.10.10.10">
    <property type="entry name" value="Winged helix-like DNA-binding domain superfamily/Winged helix DNA-binding domain"/>
    <property type="match status" value="1"/>
</dbReference>
<evidence type="ECO:0000256" key="1">
    <source>
        <dbReference type="ARBA" id="ARBA00008894"/>
    </source>
</evidence>
<evidence type="ECO:0000313" key="11">
    <source>
        <dbReference type="EMBL" id="KAL1535405.1"/>
    </source>
</evidence>
<evidence type="ECO:0000259" key="8">
    <source>
        <dbReference type="Pfam" id="PF18052"/>
    </source>
</evidence>
<keyword evidence="6" id="KW-0067">ATP-binding</keyword>
<name>A0ABD1FU89_SALDI</name>
<dbReference type="Proteomes" id="UP001567538">
    <property type="component" value="Unassembled WGS sequence"/>
</dbReference>
<dbReference type="PANTHER" id="PTHR36766">
    <property type="entry name" value="PLANT BROAD-SPECTRUM MILDEW RESISTANCE PROTEIN RPW8"/>
    <property type="match status" value="1"/>
</dbReference>
<keyword evidence="2" id="KW-0433">Leucine-rich repeat</keyword>
<dbReference type="FunFam" id="3.40.50.300:FF:001091">
    <property type="entry name" value="Probable disease resistance protein At1g61300"/>
    <property type="match status" value="1"/>
</dbReference>
<evidence type="ECO:0000259" key="7">
    <source>
        <dbReference type="Pfam" id="PF00931"/>
    </source>
</evidence>
<keyword evidence="12" id="KW-1185">Reference proteome</keyword>
<evidence type="ECO:0000256" key="4">
    <source>
        <dbReference type="ARBA" id="ARBA00022741"/>
    </source>
</evidence>
<evidence type="ECO:0000313" key="12">
    <source>
        <dbReference type="Proteomes" id="UP001567538"/>
    </source>
</evidence>
<dbReference type="InterPro" id="IPR056789">
    <property type="entry name" value="LRR_R13L1-DRL21"/>
</dbReference>
<dbReference type="CDD" id="cd14798">
    <property type="entry name" value="RX-CC_like"/>
    <property type="match status" value="1"/>
</dbReference>
<dbReference type="Gene3D" id="3.80.10.10">
    <property type="entry name" value="Ribonuclease Inhibitor"/>
    <property type="match status" value="2"/>
</dbReference>
<dbReference type="GO" id="GO:0051607">
    <property type="term" value="P:defense response to virus"/>
    <property type="evidence" value="ECO:0007669"/>
    <property type="project" value="UniProtKB-ARBA"/>
</dbReference>
<feature type="domain" description="Disease resistance N-terminal" evidence="8">
    <location>
        <begin position="213"/>
        <end position="300"/>
    </location>
</feature>
<dbReference type="PANTHER" id="PTHR36766:SF70">
    <property type="entry name" value="DISEASE RESISTANCE PROTEIN RGA4"/>
    <property type="match status" value="1"/>
</dbReference>
<evidence type="ECO:0000256" key="2">
    <source>
        <dbReference type="ARBA" id="ARBA00022614"/>
    </source>
</evidence>
<evidence type="ECO:0000259" key="10">
    <source>
        <dbReference type="Pfam" id="PF25019"/>
    </source>
</evidence>
<dbReference type="Pfam" id="PF25019">
    <property type="entry name" value="LRR_R13L1-DRL21"/>
    <property type="match status" value="2"/>
</dbReference>
<dbReference type="InterPro" id="IPR032675">
    <property type="entry name" value="LRR_dom_sf"/>
</dbReference>
<dbReference type="InterPro" id="IPR027417">
    <property type="entry name" value="P-loop_NTPase"/>
</dbReference>
<feature type="domain" description="NB-ARC" evidence="7">
    <location>
        <begin position="45"/>
        <end position="184"/>
    </location>
</feature>
<keyword evidence="3" id="KW-0677">Repeat</keyword>
<dbReference type="EMBL" id="JBEAFC010000011">
    <property type="protein sequence ID" value="KAL1535405.1"/>
    <property type="molecule type" value="Genomic_DNA"/>
</dbReference>
<dbReference type="GO" id="GO:0005524">
    <property type="term" value="F:ATP binding"/>
    <property type="evidence" value="ECO:0007669"/>
    <property type="project" value="UniProtKB-KW"/>
</dbReference>
<dbReference type="SUPFAM" id="SSF52540">
    <property type="entry name" value="P-loop containing nucleoside triphosphate hydrolases"/>
    <property type="match status" value="2"/>
</dbReference>
<sequence>MNKRATDLGIQSMAVNAPAVAPVSFETDSLSLDPIFIGRDDDVPKLVDILTQNHPEEEEPIFSILALVGMGGMGKTMLTRKVCNHERVKARFGSPIWVHVSQTFDPISLFKKILSTLTSHIGKGVQSREVILKKLQEALNAKTYLLVLDDVWNANVPKWENFINSYSEVTSTKGNGIIITTSSNLHADTNASLQSLPQKCASLGAVENRGAAAIEVLVQNLIKVLKEEYSLLRGLDEDAQQLQTTLGMIQAYLNDAEKKSITEDAVKFWLRELEAVAFDADNALDKLSHHLLHKKVKKMKTPKAKDKVLSCFSSFNHISHRRNMAHTIKKINADFESMNKRATDLGLQSMIVNAPVAANTSSETDSFSLDRIFIGRDDDLPQLVQMLTRPSPVEHIFSIVSLVGMGGLGKTTLTRKVFNDERVKARFKSLIWVHVSQTFDSIIIFKKIFSALTREIIDEVHSREVILKKLEEALKSKTYLLVLDDVWNEDVSKWEDFINSMSGVTSTKENGIVITTRNKKVASIVNPLEIHLLSGLSDDACWSIIKTKAFDGNGEVPSGFETIGRKIAKRCKGLPLAANVVGGVLRFKSEEEWHFISENWLSDNEGGENISKILKLSFDHLSSPSHKKCFAYCSIFPKDRWIMKRELIELWMAEGFLQPSQRDDMESVGNMLFNVLLQNSLLQVAERSDYVNGECYLMHDLVHDLASSVLSNNADVSTPVRYMFLEEESNPIPKKVAKHLRTLFLEGGITSTMLVFSNFQCLHNLTLTGSNYSELPNSIRKLIHLRNLNISNTRIRNLPEWIDELHHLQTLELPTEIGRLTNLQTLRYFSVGKEKGYRIEELGNLKNLKGTLEIQHLERVCDKEEAMKANMFQKPNLYDLQFQWNSDREDERNDESVLEGLHPHANLKKLWIDGFQGKRFPTWTKKMAVQGGLHGYWVPLDNLIEITPCKCWECEEIPTLEHLPHLKSLTLRGLKKGGYSMTIRIFQSYGLLSAPVLRELPDGVNALNSLDELIIRDCPKLKSIGNPSGEARESQGILRSLWITECGELMELSRQMLDSWTPTIEDLQLKGLRSLKNLPVLIDCLAKSSHLRRLTILDVPNFMATGRVESWDLGSLEKLKIDVSVEWSMENSGVIRDTVDGILQGCCNSLSELHLGGAANWDWLPQSIQCLTTLSQLTLSNFGMEELPQWFKNLSSLWELRLFGCNKLRCLPSAVALKHLARLKSLQIKDCQELSIDSKWHSHCRLKTESGATISAVSQPCSQSWLMATTFKSCSNLHTGGHKCGPSVITAKVCKLGSCQKLRFSLFISHL</sequence>
<evidence type="ECO:0000259" key="9">
    <source>
        <dbReference type="Pfam" id="PF23559"/>
    </source>
</evidence>
<proteinExistence type="inferred from homology"/>
<evidence type="ECO:0000256" key="3">
    <source>
        <dbReference type="ARBA" id="ARBA00022737"/>
    </source>
</evidence>
<comment type="similarity">
    <text evidence="1">Belongs to the disease resistance NB-LRR family.</text>
</comment>
<dbReference type="Pfam" id="PF23559">
    <property type="entry name" value="WHD_DRP"/>
    <property type="match status" value="1"/>
</dbReference>
<dbReference type="Pfam" id="PF00931">
    <property type="entry name" value="NB-ARC"/>
    <property type="match status" value="2"/>
</dbReference>
<dbReference type="Gene3D" id="3.40.50.300">
    <property type="entry name" value="P-loop containing nucleotide triphosphate hydrolases"/>
    <property type="match status" value="2"/>
</dbReference>
<dbReference type="InterPro" id="IPR038005">
    <property type="entry name" value="RX-like_CC"/>
</dbReference>
<dbReference type="PRINTS" id="PR00364">
    <property type="entry name" value="DISEASERSIST"/>
</dbReference>
<dbReference type="SUPFAM" id="SSF52058">
    <property type="entry name" value="L domain-like"/>
    <property type="match status" value="1"/>
</dbReference>
<comment type="caution">
    <text evidence="11">The sequence shown here is derived from an EMBL/GenBank/DDBJ whole genome shotgun (WGS) entry which is preliminary data.</text>
</comment>
<reference evidence="11 12" key="1">
    <citation type="submission" date="2024-06" db="EMBL/GenBank/DDBJ databases">
        <title>A chromosome level genome sequence of Diviner's sage (Salvia divinorum).</title>
        <authorList>
            <person name="Ford S.A."/>
            <person name="Ro D.-K."/>
            <person name="Ness R.W."/>
            <person name="Phillips M.A."/>
        </authorList>
    </citation>
    <scope>NUCLEOTIDE SEQUENCE [LARGE SCALE GENOMIC DNA]</scope>
    <source>
        <strain evidence="11">SAF-2024a</strain>
        <tissue evidence="11">Leaf</tissue>
    </source>
</reference>
<dbReference type="SUPFAM" id="SSF52047">
    <property type="entry name" value="RNI-like"/>
    <property type="match status" value="1"/>
</dbReference>
<gene>
    <name evidence="11" type="ORF">AAHA92_28183</name>
</gene>
<organism evidence="11 12">
    <name type="scientific">Salvia divinorum</name>
    <name type="common">Maria pastora</name>
    <name type="synonym">Diviner's sage</name>
    <dbReference type="NCBI Taxonomy" id="28513"/>
    <lineage>
        <taxon>Eukaryota</taxon>
        <taxon>Viridiplantae</taxon>
        <taxon>Streptophyta</taxon>
        <taxon>Embryophyta</taxon>
        <taxon>Tracheophyta</taxon>
        <taxon>Spermatophyta</taxon>
        <taxon>Magnoliopsida</taxon>
        <taxon>eudicotyledons</taxon>
        <taxon>Gunneridae</taxon>
        <taxon>Pentapetalae</taxon>
        <taxon>asterids</taxon>
        <taxon>lamiids</taxon>
        <taxon>Lamiales</taxon>
        <taxon>Lamiaceae</taxon>
        <taxon>Nepetoideae</taxon>
        <taxon>Mentheae</taxon>
        <taxon>Salviinae</taxon>
        <taxon>Salvia</taxon>
        <taxon>Salvia subgen. Calosphace</taxon>
    </lineage>
</organism>
<dbReference type="Gene3D" id="1.10.8.430">
    <property type="entry name" value="Helical domain of apoptotic protease-activating factors"/>
    <property type="match status" value="1"/>
</dbReference>
<dbReference type="InterPro" id="IPR002182">
    <property type="entry name" value="NB-ARC"/>
</dbReference>
<evidence type="ECO:0000256" key="5">
    <source>
        <dbReference type="ARBA" id="ARBA00022821"/>
    </source>
</evidence>
<dbReference type="InterPro" id="IPR042197">
    <property type="entry name" value="Apaf_helical"/>
</dbReference>
<feature type="domain" description="R13L1/DRL21-like LRR repeat region" evidence="10">
    <location>
        <begin position="1168"/>
        <end position="1231"/>
    </location>
</feature>
<dbReference type="Gene3D" id="1.20.5.4130">
    <property type="match status" value="1"/>
</dbReference>
<dbReference type="InterPro" id="IPR036388">
    <property type="entry name" value="WH-like_DNA-bd_sf"/>
</dbReference>
<keyword evidence="5" id="KW-0611">Plant defense</keyword>